<dbReference type="OrthoDB" id="1933717at2759"/>
<dbReference type="STRING" id="3916.A0A1S3VC35"/>
<dbReference type="InterPro" id="IPR045313">
    <property type="entry name" value="CBR1-like"/>
</dbReference>
<dbReference type="PANTHER" id="PTHR43490:SF91">
    <property type="entry name" value="NAD(P)-BINDING ROSSMANN-FOLD PROTEIN"/>
    <property type="match status" value="1"/>
</dbReference>
<sequence length="299" mass="32632">MGEATQRYAVVTGANKGIGLEIVRQLASEGIKVVLTARNEERGLQALETLKASALSHLLFFHQLDVAHPASVAAFAHFIKSKFGKLDILVNNAGINGVVIEDRDLITTVIVNRGVVPDEEGTKAVTQTYESAEECLQINYYGAKITIESLMPLLQLSDSPRIVNVSSTLGQLESFPKESWARGVFSDVDNLTEEKMDEIVKKFLSDFKEGRLESKGWPKHLGAYIVSKAAMNGYTRILAKKHPSFCINSVCPGYVKTDITSNTGFLTVEEGAASPVKLALLPNGSPSGLFYFRTDVAFF</sequence>
<evidence type="ECO:0000313" key="6">
    <source>
        <dbReference type="Proteomes" id="UP000087766"/>
    </source>
</evidence>
<evidence type="ECO:0000313" key="7">
    <source>
        <dbReference type="RefSeq" id="XP_014515694.1"/>
    </source>
</evidence>
<comment type="similarity">
    <text evidence="1 4">Belongs to the short-chain dehydrogenases/reductases (SDR) family.</text>
</comment>
<evidence type="ECO:0000256" key="3">
    <source>
        <dbReference type="ARBA" id="ARBA00023002"/>
    </source>
</evidence>
<evidence type="ECO:0000256" key="2">
    <source>
        <dbReference type="ARBA" id="ARBA00022857"/>
    </source>
</evidence>
<keyword evidence="6" id="KW-1185">Reference proteome</keyword>
<dbReference type="InterPro" id="IPR002347">
    <property type="entry name" value="SDR_fam"/>
</dbReference>
<proteinExistence type="inferred from homology"/>
<evidence type="ECO:0000256" key="5">
    <source>
        <dbReference type="RuleBase" id="RU369024"/>
    </source>
</evidence>
<reference evidence="6" key="1">
    <citation type="journal article" date="2014" name="Nat. Commun.">
        <title>Genome sequence of mungbean and insights into evolution within Vigna species.</title>
        <authorList>
            <person name="Kang Y.J."/>
            <person name="Kim S.K."/>
            <person name="Kim M.Y."/>
            <person name="Lestari P."/>
            <person name="Kim K.H."/>
            <person name="Ha B.K."/>
            <person name="Jun T.H."/>
            <person name="Hwang W.J."/>
            <person name="Lee T."/>
            <person name="Lee J."/>
            <person name="Shim S."/>
            <person name="Yoon M.Y."/>
            <person name="Jang Y.E."/>
            <person name="Han K.S."/>
            <person name="Taeprayoon P."/>
            <person name="Yoon N."/>
            <person name="Somta P."/>
            <person name="Tanya P."/>
            <person name="Kim K.S."/>
            <person name="Gwag J.G."/>
            <person name="Moon J.K."/>
            <person name="Lee Y.H."/>
            <person name="Park B.S."/>
            <person name="Bombarely A."/>
            <person name="Doyle J.J."/>
            <person name="Jackson S.A."/>
            <person name="Schafleitner R."/>
            <person name="Srinives P."/>
            <person name="Varshney R.K."/>
            <person name="Lee S.H."/>
        </authorList>
    </citation>
    <scope>NUCLEOTIDE SEQUENCE [LARGE SCALE GENOMIC DNA]</scope>
    <source>
        <strain evidence="6">cv. VC1973A</strain>
    </source>
</reference>
<name>A0A1S3VC35_VIGRR</name>
<evidence type="ECO:0000256" key="4">
    <source>
        <dbReference type="RuleBase" id="RU000363"/>
    </source>
</evidence>
<protein>
    <recommendedName>
        <fullName evidence="5">Short-chain dehydrogenase/reductase</fullName>
        <ecNumber evidence="5">1.1.1.-</ecNumber>
    </recommendedName>
</protein>
<dbReference type="GO" id="GO:0016616">
    <property type="term" value="F:oxidoreductase activity, acting on the CH-OH group of donors, NAD or NADP as acceptor"/>
    <property type="evidence" value="ECO:0007669"/>
    <property type="project" value="InterPro"/>
</dbReference>
<dbReference type="PANTHER" id="PTHR43490">
    <property type="entry name" value="(+)-NEOMENTHOL DEHYDROGENASE"/>
    <property type="match status" value="1"/>
</dbReference>
<dbReference type="PRINTS" id="PR00080">
    <property type="entry name" value="SDRFAMILY"/>
</dbReference>
<gene>
    <name evidence="7" type="primary">LOC106773524</name>
</gene>
<evidence type="ECO:0000256" key="1">
    <source>
        <dbReference type="ARBA" id="ARBA00006484"/>
    </source>
</evidence>
<dbReference type="CDD" id="cd05324">
    <property type="entry name" value="carb_red_PTCR-like_SDR_c"/>
    <property type="match status" value="1"/>
</dbReference>
<dbReference type="PRINTS" id="PR00081">
    <property type="entry name" value="GDHRDH"/>
</dbReference>
<keyword evidence="3 5" id="KW-0560">Oxidoreductase</keyword>
<dbReference type="FunFam" id="3.40.50.720:FF:000312">
    <property type="entry name" value="(+)-neomenthol dehydrogenase"/>
    <property type="match status" value="1"/>
</dbReference>
<dbReference type="Gene3D" id="3.40.50.720">
    <property type="entry name" value="NAD(P)-binding Rossmann-like Domain"/>
    <property type="match status" value="1"/>
</dbReference>
<reference evidence="7" key="2">
    <citation type="submission" date="2025-08" db="UniProtKB">
        <authorList>
            <consortium name="RefSeq"/>
        </authorList>
    </citation>
    <scope>IDENTIFICATION</scope>
    <source>
        <tissue evidence="7">Leaf</tissue>
    </source>
</reference>
<keyword evidence="2 5" id="KW-0521">NADP</keyword>
<dbReference type="InterPro" id="IPR036291">
    <property type="entry name" value="NAD(P)-bd_dom_sf"/>
</dbReference>
<organism evidence="6 7">
    <name type="scientific">Vigna radiata var. radiata</name>
    <name type="common">Mung bean</name>
    <name type="synonym">Phaseolus aureus</name>
    <dbReference type="NCBI Taxonomy" id="3916"/>
    <lineage>
        <taxon>Eukaryota</taxon>
        <taxon>Viridiplantae</taxon>
        <taxon>Streptophyta</taxon>
        <taxon>Embryophyta</taxon>
        <taxon>Tracheophyta</taxon>
        <taxon>Spermatophyta</taxon>
        <taxon>Magnoliopsida</taxon>
        <taxon>eudicotyledons</taxon>
        <taxon>Gunneridae</taxon>
        <taxon>Pentapetalae</taxon>
        <taxon>rosids</taxon>
        <taxon>fabids</taxon>
        <taxon>Fabales</taxon>
        <taxon>Fabaceae</taxon>
        <taxon>Papilionoideae</taxon>
        <taxon>50 kb inversion clade</taxon>
        <taxon>NPAAA clade</taxon>
        <taxon>indigoferoid/millettioid clade</taxon>
        <taxon>Phaseoleae</taxon>
        <taxon>Vigna</taxon>
    </lineage>
</organism>
<dbReference type="RefSeq" id="XP_014515694.1">
    <property type="nucleotide sequence ID" value="XM_014660208.2"/>
</dbReference>
<dbReference type="GO" id="GO:0016020">
    <property type="term" value="C:membrane"/>
    <property type="evidence" value="ECO:0007669"/>
    <property type="project" value="TreeGrafter"/>
</dbReference>
<dbReference type="AlphaFoldDB" id="A0A1S3VC35"/>
<dbReference type="GeneID" id="106773524"/>
<accession>A0A1S3VC35</accession>
<dbReference type="EC" id="1.1.1.-" evidence="5"/>
<dbReference type="Pfam" id="PF00106">
    <property type="entry name" value="adh_short"/>
    <property type="match status" value="1"/>
</dbReference>
<dbReference type="SUPFAM" id="SSF51735">
    <property type="entry name" value="NAD(P)-binding Rossmann-fold domains"/>
    <property type="match status" value="1"/>
</dbReference>
<dbReference type="Proteomes" id="UP000087766">
    <property type="component" value="Chromosome 9"/>
</dbReference>
<dbReference type="KEGG" id="vra:106773524"/>